<dbReference type="PANTHER" id="PTHR32322">
    <property type="entry name" value="INNER MEMBRANE TRANSPORTER"/>
    <property type="match status" value="1"/>
</dbReference>
<sequence length="291" mass="31222">MNNVVLYFLTVLIWGSTWIAIKYQLGDVSVLVSIAHRSMLAALLVFAFLLLRRQSLRLPLGQHAFVLAQGLLLFSGNYVFIYPATAELTSGLVAVVFSTMVILNMVGGALFLGIPASAMVAVGGALGLLGMGVLFLPELEAFSFSDSSFRALLLCFAGTCCASLGNLFAARNTRSGLPVLVCNAWGMFYGACALYLSALVLGHEIRLDWQPSYLVSLLYLSLFGSVVAFWAYVTLIGRIGPDRAAYSSLLFPVVALLISTVAEGYQWTLPAVFGLALVLAGNWLVMRRGAA</sequence>
<feature type="transmembrane region" description="Helical" evidence="6">
    <location>
        <begin position="29"/>
        <end position="51"/>
    </location>
</feature>
<feature type="transmembrane region" description="Helical" evidence="6">
    <location>
        <begin position="88"/>
        <end position="112"/>
    </location>
</feature>
<evidence type="ECO:0000313" key="8">
    <source>
        <dbReference type="EMBL" id="TXS90486.1"/>
    </source>
</evidence>
<reference evidence="8 9" key="1">
    <citation type="submission" date="2019-08" db="EMBL/GenBank/DDBJ databases">
        <title>Parahaliea maris sp. nov., isolated from the surface seawater.</title>
        <authorList>
            <person name="Liu Y."/>
        </authorList>
    </citation>
    <scope>NUCLEOTIDE SEQUENCE [LARGE SCALE GENOMIC DNA]</scope>
    <source>
        <strain evidence="8 9">S2-26</strain>
    </source>
</reference>
<comment type="similarity">
    <text evidence="2">Belongs to the EamA transporter family.</text>
</comment>
<dbReference type="Pfam" id="PF00892">
    <property type="entry name" value="EamA"/>
    <property type="match status" value="2"/>
</dbReference>
<dbReference type="InterPro" id="IPR000620">
    <property type="entry name" value="EamA_dom"/>
</dbReference>
<proteinExistence type="inferred from homology"/>
<dbReference type="SUPFAM" id="SSF103481">
    <property type="entry name" value="Multidrug resistance efflux transporter EmrE"/>
    <property type="match status" value="2"/>
</dbReference>
<gene>
    <name evidence="8" type="ORF">FVW59_14190</name>
</gene>
<dbReference type="EMBL" id="VRYZ01000006">
    <property type="protein sequence ID" value="TXS90486.1"/>
    <property type="molecule type" value="Genomic_DNA"/>
</dbReference>
<protein>
    <submittedName>
        <fullName evidence="8">DMT family transporter</fullName>
    </submittedName>
</protein>
<evidence type="ECO:0000256" key="6">
    <source>
        <dbReference type="SAM" id="Phobius"/>
    </source>
</evidence>
<organism evidence="8 9">
    <name type="scientific">Parahaliea aestuarii</name>
    <dbReference type="NCBI Taxonomy" id="1852021"/>
    <lineage>
        <taxon>Bacteria</taxon>
        <taxon>Pseudomonadati</taxon>
        <taxon>Pseudomonadota</taxon>
        <taxon>Gammaproteobacteria</taxon>
        <taxon>Cellvibrionales</taxon>
        <taxon>Halieaceae</taxon>
        <taxon>Parahaliea</taxon>
    </lineage>
</organism>
<dbReference type="RefSeq" id="WP_148065012.1">
    <property type="nucleotide sequence ID" value="NZ_VRYZ01000006.1"/>
</dbReference>
<dbReference type="GO" id="GO:0016020">
    <property type="term" value="C:membrane"/>
    <property type="evidence" value="ECO:0007669"/>
    <property type="project" value="UniProtKB-SubCell"/>
</dbReference>
<feature type="domain" description="EamA" evidence="7">
    <location>
        <begin position="4"/>
        <end position="135"/>
    </location>
</feature>
<dbReference type="Proteomes" id="UP000321933">
    <property type="component" value="Unassembled WGS sequence"/>
</dbReference>
<evidence type="ECO:0000256" key="5">
    <source>
        <dbReference type="ARBA" id="ARBA00023136"/>
    </source>
</evidence>
<feature type="transmembrane region" description="Helical" evidence="6">
    <location>
        <begin position="213"/>
        <end position="232"/>
    </location>
</feature>
<comment type="subcellular location">
    <subcellularLocation>
        <location evidence="1">Membrane</location>
        <topology evidence="1">Multi-pass membrane protein</topology>
    </subcellularLocation>
</comment>
<feature type="transmembrane region" description="Helical" evidence="6">
    <location>
        <begin position="63"/>
        <end position="82"/>
    </location>
</feature>
<accession>A0A5C8ZPQ8</accession>
<evidence type="ECO:0000313" key="9">
    <source>
        <dbReference type="Proteomes" id="UP000321933"/>
    </source>
</evidence>
<feature type="domain" description="EamA" evidence="7">
    <location>
        <begin position="151"/>
        <end position="286"/>
    </location>
</feature>
<dbReference type="AlphaFoldDB" id="A0A5C8ZPQ8"/>
<feature type="transmembrane region" description="Helical" evidence="6">
    <location>
        <begin position="267"/>
        <end position="285"/>
    </location>
</feature>
<evidence type="ECO:0000256" key="4">
    <source>
        <dbReference type="ARBA" id="ARBA00022989"/>
    </source>
</evidence>
<dbReference type="InterPro" id="IPR037185">
    <property type="entry name" value="EmrE-like"/>
</dbReference>
<evidence type="ECO:0000256" key="1">
    <source>
        <dbReference type="ARBA" id="ARBA00004141"/>
    </source>
</evidence>
<comment type="caution">
    <text evidence="8">The sequence shown here is derived from an EMBL/GenBank/DDBJ whole genome shotgun (WGS) entry which is preliminary data.</text>
</comment>
<keyword evidence="4 6" id="KW-1133">Transmembrane helix</keyword>
<dbReference type="OrthoDB" id="2352272at2"/>
<keyword evidence="9" id="KW-1185">Reference proteome</keyword>
<feature type="transmembrane region" description="Helical" evidence="6">
    <location>
        <begin position="244"/>
        <end position="261"/>
    </location>
</feature>
<feature type="transmembrane region" description="Helical" evidence="6">
    <location>
        <begin position="119"/>
        <end position="137"/>
    </location>
</feature>
<evidence type="ECO:0000256" key="3">
    <source>
        <dbReference type="ARBA" id="ARBA00022692"/>
    </source>
</evidence>
<keyword evidence="5 6" id="KW-0472">Membrane</keyword>
<dbReference type="PANTHER" id="PTHR32322:SF2">
    <property type="entry name" value="EAMA DOMAIN-CONTAINING PROTEIN"/>
    <property type="match status" value="1"/>
</dbReference>
<feature type="transmembrane region" description="Helical" evidence="6">
    <location>
        <begin position="177"/>
        <end position="201"/>
    </location>
</feature>
<dbReference type="InterPro" id="IPR050638">
    <property type="entry name" value="AA-Vitamin_Transporters"/>
</dbReference>
<evidence type="ECO:0000256" key="2">
    <source>
        <dbReference type="ARBA" id="ARBA00007362"/>
    </source>
</evidence>
<feature type="transmembrane region" description="Helical" evidence="6">
    <location>
        <begin position="149"/>
        <end position="170"/>
    </location>
</feature>
<keyword evidence="3 6" id="KW-0812">Transmembrane</keyword>
<name>A0A5C8ZPQ8_9GAMM</name>
<evidence type="ECO:0000259" key="7">
    <source>
        <dbReference type="Pfam" id="PF00892"/>
    </source>
</evidence>